<sequence>MDMIISAVLGEAISRSISFVISKSSKQKVPDDVHNSLQRVLLRAQVIIDEATGCHITNQGMLQQLGMLRDAMYQGNYILDTSIYQSHDVEDGKDSVVSQSLPLCKVNSLRRISSSSRKKEILEQLQHAVNNLSSMILDLKELVVFLTSYPRMYRQPYSMHLLLSNCMFGRQMEAHHVISFLLDTQPRGFEELEVLPIVGPYEVGKSTLVSHICNDERIRDHFSEIFLLSGHEFTNFDHAKLSEGCAAEHQNCVLNSNKDRKLLFVVELVGDLNEDAWNKWCCSYKQHIPRGSKIIVTSRSDKIVKFGTAPPLYLKHLSPEAYWYFFKTLTFGSMDPETHPRFARLAMEMARLLSGTFIGANVNACLLRDNFDIHFWHKVVAFYRVVTLKNVSEFGVRPFNLIQQNRPIIIWGMATPSEELVIYGQFERSAEEEVPKISFRDVFYGNVNPRGKFEILLWRSRIPPYYSYFSSSEIREVKTAAAKRKRSVKNGLMLC</sequence>
<organism evidence="2 3">
    <name type="scientific">Miscanthus lutarioriparius</name>
    <dbReference type="NCBI Taxonomy" id="422564"/>
    <lineage>
        <taxon>Eukaryota</taxon>
        <taxon>Viridiplantae</taxon>
        <taxon>Streptophyta</taxon>
        <taxon>Embryophyta</taxon>
        <taxon>Tracheophyta</taxon>
        <taxon>Spermatophyta</taxon>
        <taxon>Magnoliopsida</taxon>
        <taxon>Liliopsida</taxon>
        <taxon>Poales</taxon>
        <taxon>Poaceae</taxon>
        <taxon>PACMAD clade</taxon>
        <taxon>Panicoideae</taxon>
        <taxon>Andropogonodae</taxon>
        <taxon>Andropogoneae</taxon>
        <taxon>Saccharinae</taxon>
        <taxon>Miscanthus</taxon>
    </lineage>
</organism>
<dbReference type="InterPro" id="IPR002182">
    <property type="entry name" value="NB-ARC"/>
</dbReference>
<dbReference type="GO" id="GO:0043531">
    <property type="term" value="F:ADP binding"/>
    <property type="evidence" value="ECO:0007669"/>
    <property type="project" value="InterPro"/>
</dbReference>
<comment type="caution">
    <text evidence="2">The sequence shown here is derived from an EMBL/GenBank/DDBJ whole genome shotgun (WGS) entry which is preliminary data.</text>
</comment>
<reference evidence="2" key="1">
    <citation type="submission" date="2020-10" db="EMBL/GenBank/DDBJ databases">
        <authorList>
            <person name="Han B."/>
            <person name="Lu T."/>
            <person name="Zhao Q."/>
            <person name="Huang X."/>
            <person name="Zhao Y."/>
        </authorList>
    </citation>
    <scope>NUCLEOTIDE SEQUENCE</scope>
</reference>
<dbReference type="OrthoDB" id="678011at2759"/>
<accession>A0A811NJ32</accession>
<evidence type="ECO:0000313" key="3">
    <source>
        <dbReference type="Proteomes" id="UP000604825"/>
    </source>
</evidence>
<evidence type="ECO:0000259" key="1">
    <source>
        <dbReference type="Pfam" id="PF00931"/>
    </source>
</evidence>
<dbReference type="PANTHER" id="PTHR33377">
    <property type="entry name" value="OS10G0134700 PROTEIN-RELATED"/>
    <property type="match status" value="1"/>
</dbReference>
<evidence type="ECO:0000313" key="2">
    <source>
        <dbReference type="EMBL" id="CAD6221684.1"/>
    </source>
</evidence>
<dbReference type="SUPFAM" id="SSF52540">
    <property type="entry name" value="P-loop containing nucleoside triphosphate hydrolases"/>
    <property type="match status" value="1"/>
</dbReference>
<dbReference type="Proteomes" id="UP000604825">
    <property type="component" value="Unassembled WGS sequence"/>
</dbReference>
<dbReference type="InterPro" id="IPR027417">
    <property type="entry name" value="P-loop_NTPase"/>
</dbReference>
<dbReference type="AlphaFoldDB" id="A0A811NJ32"/>
<dbReference type="Gene3D" id="3.40.50.300">
    <property type="entry name" value="P-loop containing nucleotide triphosphate hydrolases"/>
    <property type="match status" value="1"/>
</dbReference>
<gene>
    <name evidence="2" type="ORF">NCGR_LOCUS14918</name>
</gene>
<keyword evidence="3" id="KW-1185">Reference proteome</keyword>
<dbReference type="Pfam" id="PF00931">
    <property type="entry name" value="NB-ARC"/>
    <property type="match status" value="1"/>
</dbReference>
<feature type="domain" description="NB-ARC" evidence="1">
    <location>
        <begin position="190"/>
        <end position="331"/>
    </location>
</feature>
<name>A0A811NJ32_9POAL</name>
<protein>
    <recommendedName>
        <fullName evidence="1">NB-ARC domain-containing protein</fullName>
    </recommendedName>
</protein>
<dbReference type="EMBL" id="CAJGYO010000003">
    <property type="protein sequence ID" value="CAD6221684.1"/>
    <property type="molecule type" value="Genomic_DNA"/>
</dbReference>
<proteinExistence type="predicted"/>
<dbReference type="PANTHER" id="PTHR33377:SF92">
    <property type="entry name" value="NB-ARC DOMAIN-CONTAINING PROTEIN"/>
    <property type="match status" value="1"/>
</dbReference>